<comment type="caution">
    <text evidence="2">The sequence shown here is derived from an EMBL/GenBank/DDBJ whole genome shotgun (WGS) entry which is preliminary data.</text>
</comment>
<feature type="region of interest" description="Disordered" evidence="1">
    <location>
        <begin position="1"/>
        <end position="36"/>
    </location>
</feature>
<sequence length="94" mass="9544">MSDTDRAVSARSRAVSRSDPTSISAKGSARHGGSGLGSIVSSSSNLLKSIAFKASASGKRVAASDIVPPSLGSLERTPAHLTMVLGIGFHLKHS</sequence>
<name>A0A3A2ZJV3_9EURO</name>
<keyword evidence="3" id="KW-1185">Reference proteome</keyword>
<dbReference type="AlphaFoldDB" id="A0A3A2ZJV3"/>
<organism evidence="2 3">
    <name type="scientific">Aspergillus sclerotialis</name>
    <dbReference type="NCBI Taxonomy" id="2070753"/>
    <lineage>
        <taxon>Eukaryota</taxon>
        <taxon>Fungi</taxon>
        <taxon>Dikarya</taxon>
        <taxon>Ascomycota</taxon>
        <taxon>Pezizomycotina</taxon>
        <taxon>Eurotiomycetes</taxon>
        <taxon>Eurotiomycetidae</taxon>
        <taxon>Eurotiales</taxon>
        <taxon>Aspergillaceae</taxon>
        <taxon>Aspergillus</taxon>
        <taxon>Aspergillus subgen. Polypaecilum</taxon>
    </lineage>
</organism>
<gene>
    <name evidence="2" type="ORF">PHISCL_04230</name>
</gene>
<evidence type="ECO:0000313" key="2">
    <source>
        <dbReference type="EMBL" id="RJE23422.1"/>
    </source>
</evidence>
<dbReference type="EMBL" id="MVGC01000121">
    <property type="protein sequence ID" value="RJE23422.1"/>
    <property type="molecule type" value="Genomic_DNA"/>
</dbReference>
<dbReference type="Proteomes" id="UP000266188">
    <property type="component" value="Unassembled WGS sequence"/>
</dbReference>
<reference evidence="3" key="1">
    <citation type="submission" date="2017-02" db="EMBL/GenBank/DDBJ databases">
        <authorList>
            <person name="Tafer H."/>
            <person name="Lopandic K."/>
        </authorList>
    </citation>
    <scope>NUCLEOTIDE SEQUENCE [LARGE SCALE GENOMIC DNA]</scope>
    <source>
        <strain evidence="3">CBS 366.77</strain>
    </source>
</reference>
<protein>
    <submittedName>
        <fullName evidence="2">Uncharacterized protein</fullName>
    </submittedName>
</protein>
<evidence type="ECO:0000313" key="3">
    <source>
        <dbReference type="Proteomes" id="UP000266188"/>
    </source>
</evidence>
<proteinExistence type="predicted"/>
<evidence type="ECO:0000256" key="1">
    <source>
        <dbReference type="SAM" id="MobiDB-lite"/>
    </source>
</evidence>
<feature type="compositionally biased region" description="Low complexity" evidence="1">
    <location>
        <begin position="9"/>
        <end position="18"/>
    </location>
</feature>
<accession>A0A3A2ZJV3</accession>